<sequence>MLTVTEAAEHACVSESLVYAWCADGTLPHTRMGRKGKRGTIRIAVEALDGVLSAFKVGARRSCSEHSENHRKDP</sequence>
<evidence type="ECO:0000259" key="1">
    <source>
        <dbReference type="Pfam" id="PF12728"/>
    </source>
</evidence>
<name>A0A6P2D095_9BACT</name>
<dbReference type="EMBL" id="LR593886">
    <property type="protein sequence ID" value="VTR92880.1"/>
    <property type="molecule type" value="Genomic_DNA"/>
</dbReference>
<dbReference type="RefSeq" id="WP_162667683.1">
    <property type="nucleotide sequence ID" value="NZ_LR593886.1"/>
</dbReference>
<evidence type="ECO:0000313" key="2">
    <source>
        <dbReference type="EMBL" id="VTR92880.1"/>
    </source>
</evidence>
<dbReference type="NCBIfam" id="TIGR01764">
    <property type="entry name" value="excise"/>
    <property type="match status" value="1"/>
</dbReference>
<proteinExistence type="predicted"/>
<dbReference type="Pfam" id="PF12728">
    <property type="entry name" value="HTH_17"/>
    <property type="match status" value="1"/>
</dbReference>
<keyword evidence="2" id="KW-0238">DNA-binding</keyword>
<gene>
    <name evidence="2" type="ORF">SOIL9_48340</name>
</gene>
<protein>
    <submittedName>
        <fullName evidence="2">Dna-binding protein:: HTH_17</fullName>
    </submittedName>
</protein>
<dbReference type="Proteomes" id="UP000464178">
    <property type="component" value="Chromosome"/>
</dbReference>
<dbReference type="AlphaFoldDB" id="A0A6P2D095"/>
<feature type="domain" description="Helix-turn-helix" evidence="1">
    <location>
        <begin position="1"/>
        <end position="49"/>
    </location>
</feature>
<evidence type="ECO:0000313" key="3">
    <source>
        <dbReference type="Proteomes" id="UP000464178"/>
    </source>
</evidence>
<organism evidence="2 3">
    <name type="scientific">Gemmata massiliana</name>
    <dbReference type="NCBI Taxonomy" id="1210884"/>
    <lineage>
        <taxon>Bacteria</taxon>
        <taxon>Pseudomonadati</taxon>
        <taxon>Planctomycetota</taxon>
        <taxon>Planctomycetia</taxon>
        <taxon>Gemmatales</taxon>
        <taxon>Gemmataceae</taxon>
        <taxon>Gemmata</taxon>
    </lineage>
</organism>
<keyword evidence="3" id="KW-1185">Reference proteome</keyword>
<dbReference type="GO" id="GO:0003677">
    <property type="term" value="F:DNA binding"/>
    <property type="evidence" value="ECO:0007669"/>
    <property type="project" value="UniProtKB-KW"/>
</dbReference>
<dbReference type="InterPro" id="IPR041657">
    <property type="entry name" value="HTH_17"/>
</dbReference>
<accession>A0A6P2D095</accession>
<reference evidence="2 3" key="1">
    <citation type="submission" date="2019-05" db="EMBL/GenBank/DDBJ databases">
        <authorList>
            <consortium name="Science for Life Laboratories"/>
        </authorList>
    </citation>
    <scope>NUCLEOTIDE SEQUENCE [LARGE SCALE GENOMIC DNA]</scope>
    <source>
        <strain evidence="2">Soil9</strain>
    </source>
</reference>
<dbReference type="InterPro" id="IPR010093">
    <property type="entry name" value="SinI_DNA-bd"/>
</dbReference>
<dbReference type="KEGG" id="gms:SOIL9_48340"/>